<evidence type="ECO:0000313" key="2">
    <source>
        <dbReference type="Proteomes" id="UP000008311"/>
    </source>
</evidence>
<sequence length="174" mass="19987">MVNYDKSEVCFGKGMDPILSNFLASYLGVTTVDCHEKYLGILCPFDAPLLPSDAMISDLITIGGVWDVGLLQQVFRNDIVQCQIVEHGNLVHGVYTVKSGYRVALRLKDISESSNSNCSMLWWKILWRTQLRPKVKQFVWRFCKGWLFQQDQLSIFEVFKLIIVVLDVDFMKTL</sequence>
<dbReference type="EMBL" id="EQ973815">
    <property type="protein sequence ID" value="EEF45164.1"/>
    <property type="molecule type" value="Genomic_DNA"/>
</dbReference>
<dbReference type="AlphaFoldDB" id="B9RU45"/>
<evidence type="ECO:0000313" key="1">
    <source>
        <dbReference type="EMBL" id="EEF45164.1"/>
    </source>
</evidence>
<name>B9RU45_RICCO</name>
<dbReference type="InParanoid" id="B9RU45"/>
<keyword evidence="2" id="KW-1185">Reference proteome</keyword>
<gene>
    <name evidence="1" type="ORF">RCOM_1462020</name>
</gene>
<dbReference type="Proteomes" id="UP000008311">
    <property type="component" value="Unassembled WGS sequence"/>
</dbReference>
<evidence type="ECO:0008006" key="3">
    <source>
        <dbReference type="Google" id="ProtNLM"/>
    </source>
</evidence>
<accession>B9RU45</accession>
<proteinExistence type="predicted"/>
<protein>
    <recommendedName>
        <fullName evidence="3">Reverse transcriptase zinc-binding domain-containing protein</fullName>
    </recommendedName>
</protein>
<reference evidence="2" key="1">
    <citation type="journal article" date="2010" name="Nat. Biotechnol.">
        <title>Draft genome sequence of the oilseed species Ricinus communis.</title>
        <authorList>
            <person name="Chan A.P."/>
            <person name="Crabtree J."/>
            <person name="Zhao Q."/>
            <person name="Lorenzi H."/>
            <person name="Orvis J."/>
            <person name="Puiu D."/>
            <person name="Melake-Berhan A."/>
            <person name="Jones K.M."/>
            <person name="Redman J."/>
            <person name="Chen G."/>
            <person name="Cahoon E.B."/>
            <person name="Gedil M."/>
            <person name="Stanke M."/>
            <person name="Haas B.J."/>
            <person name="Wortman J.R."/>
            <person name="Fraser-Liggett C.M."/>
            <person name="Ravel J."/>
            <person name="Rabinowicz P.D."/>
        </authorList>
    </citation>
    <scope>NUCLEOTIDE SEQUENCE [LARGE SCALE GENOMIC DNA]</scope>
    <source>
        <strain evidence="2">cv. Hale</strain>
    </source>
</reference>
<organism evidence="1 2">
    <name type="scientific">Ricinus communis</name>
    <name type="common">Castor bean</name>
    <dbReference type="NCBI Taxonomy" id="3988"/>
    <lineage>
        <taxon>Eukaryota</taxon>
        <taxon>Viridiplantae</taxon>
        <taxon>Streptophyta</taxon>
        <taxon>Embryophyta</taxon>
        <taxon>Tracheophyta</taxon>
        <taxon>Spermatophyta</taxon>
        <taxon>Magnoliopsida</taxon>
        <taxon>eudicotyledons</taxon>
        <taxon>Gunneridae</taxon>
        <taxon>Pentapetalae</taxon>
        <taxon>rosids</taxon>
        <taxon>fabids</taxon>
        <taxon>Malpighiales</taxon>
        <taxon>Euphorbiaceae</taxon>
        <taxon>Acalyphoideae</taxon>
        <taxon>Acalypheae</taxon>
        <taxon>Ricinus</taxon>
    </lineage>
</organism>